<keyword evidence="2" id="KW-1185">Reference proteome</keyword>
<organism evidence="1 2">
    <name type="scientific">Marinobacter halodurans</name>
    <dbReference type="NCBI Taxonomy" id="2528979"/>
    <lineage>
        <taxon>Bacteria</taxon>
        <taxon>Pseudomonadati</taxon>
        <taxon>Pseudomonadota</taxon>
        <taxon>Gammaproteobacteria</taxon>
        <taxon>Pseudomonadales</taxon>
        <taxon>Marinobacteraceae</taxon>
        <taxon>Marinobacter</taxon>
    </lineage>
</organism>
<comment type="caution">
    <text evidence="1">The sequence shown here is derived from an EMBL/GenBank/DDBJ whole genome shotgun (WGS) entry which is preliminary data.</text>
</comment>
<name>A0ABY1ZM93_9GAMM</name>
<accession>A0ABY1ZM93</accession>
<evidence type="ECO:0008006" key="3">
    <source>
        <dbReference type="Google" id="ProtNLM"/>
    </source>
</evidence>
<proteinExistence type="predicted"/>
<dbReference type="NCBIfam" id="NF047376">
    <property type="entry name" value="TAA_AbiEi"/>
    <property type="match status" value="1"/>
</dbReference>
<dbReference type="InterPro" id="IPR059220">
    <property type="entry name" value="AbiEi"/>
</dbReference>
<dbReference type="RefSeq" id="WP_131480375.1">
    <property type="nucleotide sequence ID" value="NZ_SJDL01000008.1"/>
</dbReference>
<gene>
    <name evidence="1" type="ORF">EZI54_06890</name>
</gene>
<evidence type="ECO:0000313" key="2">
    <source>
        <dbReference type="Proteomes" id="UP000313645"/>
    </source>
</evidence>
<sequence length="180" mass="20344">MQPSQRLEEWLRTSRRSGQPTLYRTGDFRSLFPGTGAGTYRAIVHRAERRGLLERICQGIYQYTGAPDTSGYVLHHAAAMLRPQHFNYISLETALSDAGVISQIPIGWITLVSTGRSATVDCGQYGTIEFVHTERSLDQIADQLSYDSDCWLFRANTQLAMDDMRRFGRDSTMDLVQSED</sequence>
<dbReference type="Proteomes" id="UP000313645">
    <property type="component" value="Unassembled WGS sequence"/>
</dbReference>
<dbReference type="EMBL" id="SJDL01000008">
    <property type="protein sequence ID" value="TBW57377.1"/>
    <property type="molecule type" value="Genomic_DNA"/>
</dbReference>
<reference evidence="1 2" key="1">
    <citation type="submission" date="2019-02" db="EMBL/GenBank/DDBJ databases">
        <title>Marinobacter halodurans sp. nov., a marine bacterium isolated from sea tidal flat.</title>
        <authorList>
            <person name="Yoo Y."/>
            <person name="Lee D.W."/>
            <person name="Kim B.S."/>
            <person name="Kim J.-J."/>
        </authorList>
    </citation>
    <scope>NUCLEOTIDE SEQUENCE [LARGE SCALE GENOMIC DNA]</scope>
    <source>
        <strain evidence="1 2">YJ-S3-2</strain>
    </source>
</reference>
<evidence type="ECO:0000313" key="1">
    <source>
        <dbReference type="EMBL" id="TBW57377.1"/>
    </source>
</evidence>
<protein>
    <recommendedName>
        <fullName evidence="3">Transcriptional regulator</fullName>
    </recommendedName>
</protein>